<protein>
    <submittedName>
        <fullName evidence="1">Uncharacterized protein</fullName>
    </submittedName>
</protein>
<dbReference type="PANTHER" id="PTHR46890:SF50">
    <property type="entry name" value="RNA-DIRECTED DNA POLYMERASE, EUKARYOTA, REVERSE TRANSCRIPTASE ZINC-BINDING DOMAIN PROTEIN-RELATED"/>
    <property type="match status" value="1"/>
</dbReference>
<gene>
    <name evidence="1" type="ORF">ES319_A02G176900v1</name>
</gene>
<organism evidence="1 2">
    <name type="scientific">Gossypium barbadense</name>
    <name type="common">Sea Island cotton</name>
    <name type="synonym">Hibiscus barbadensis</name>
    <dbReference type="NCBI Taxonomy" id="3634"/>
    <lineage>
        <taxon>Eukaryota</taxon>
        <taxon>Viridiplantae</taxon>
        <taxon>Streptophyta</taxon>
        <taxon>Embryophyta</taxon>
        <taxon>Tracheophyta</taxon>
        <taxon>Spermatophyta</taxon>
        <taxon>Magnoliopsida</taxon>
        <taxon>eudicotyledons</taxon>
        <taxon>Gunneridae</taxon>
        <taxon>Pentapetalae</taxon>
        <taxon>rosids</taxon>
        <taxon>malvids</taxon>
        <taxon>Malvales</taxon>
        <taxon>Malvaceae</taxon>
        <taxon>Malvoideae</taxon>
        <taxon>Gossypium</taxon>
    </lineage>
</organism>
<accession>A0A5J5WRC7</accession>
<proteinExistence type="predicted"/>
<dbReference type="AlphaFoldDB" id="A0A5J5WRC7"/>
<dbReference type="EMBL" id="CM018203">
    <property type="protein sequence ID" value="KAB2094685.1"/>
    <property type="molecule type" value="Genomic_DNA"/>
</dbReference>
<keyword evidence="2" id="KW-1185">Reference proteome</keyword>
<dbReference type="OrthoDB" id="1000471at2759"/>
<evidence type="ECO:0000313" key="2">
    <source>
        <dbReference type="Proteomes" id="UP000327439"/>
    </source>
</evidence>
<sequence length="339" mass="39883">MIDGISDQRVLNEGEMEELKRLNVEFWEAMKFKESLWRQKSRMMWLKEGDANTAFFHRAIKIKAKKKKTIYRMKIGRSWCNDPKELKMKEYDFLKNHFRGSRRNWRMKMELDFKRLKESDAKKLEVPFSIEEIRDAIWSCEEIKAPGPNGFNMCFFRSCWNRVKEDVFRMMSDFHRTGKLEKSINCSFIVLIPKTDNPNKIADFRPICLVSSLYKIVAKVLSQKLRAIIGELIFLRRTIAYDCVRWDFLELVLQKMGFRVRWSGWMMECVSTARATVLVNGSASNEFYLGRRLRQGDPLSPFLFILITEVLHLLLEKAGALGLIEGIHGVIPGYMITHL</sequence>
<dbReference type="InterPro" id="IPR052343">
    <property type="entry name" value="Retrotransposon-Effector_Assoc"/>
</dbReference>
<dbReference type="Proteomes" id="UP000327439">
    <property type="component" value="Chromosome A02"/>
</dbReference>
<reference evidence="2" key="1">
    <citation type="journal article" date="2020" name="Nat. Genet.">
        <title>Genomic diversifications of five Gossypium allopolyploid species and their impact on cotton improvement.</title>
        <authorList>
            <person name="Chen Z.J."/>
            <person name="Sreedasyam A."/>
            <person name="Ando A."/>
            <person name="Song Q."/>
            <person name="De Santiago L.M."/>
            <person name="Hulse-Kemp A.M."/>
            <person name="Ding M."/>
            <person name="Ye W."/>
            <person name="Kirkbride R.C."/>
            <person name="Jenkins J."/>
            <person name="Plott C."/>
            <person name="Lovell J."/>
            <person name="Lin Y.M."/>
            <person name="Vaughn R."/>
            <person name="Liu B."/>
            <person name="Simpson S."/>
            <person name="Scheffler B.E."/>
            <person name="Wen L."/>
            <person name="Saski C.A."/>
            <person name="Grover C.E."/>
            <person name="Hu G."/>
            <person name="Conover J.L."/>
            <person name="Carlson J.W."/>
            <person name="Shu S."/>
            <person name="Boston L.B."/>
            <person name="Williams M."/>
            <person name="Peterson D.G."/>
            <person name="McGee K."/>
            <person name="Jones D.C."/>
            <person name="Wendel J.F."/>
            <person name="Stelly D.M."/>
            <person name="Grimwood J."/>
            <person name="Schmutz J."/>
        </authorList>
    </citation>
    <scope>NUCLEOTIDE SEQUENCE [LARGE SCALE GENOMIC DNA]</scope>
    <source>
        <strain evidence="2">cv. 3-79</strain>
    </source>
</reference>
<evidence type="ECO:0000313" key="1">
    <source>
        <dbReference type="EMBL" id="KAB2094685.1"/>
    </source>
</evidence>
<dbReference type="PANTHER" id="PTHR46890">
    <property type="entry name" value="NON-LTR RETROLELEMENT REVERSE TRANSCRIPTASE-LIKE PROTEIN-RELATED"/>
    <property type="match status" value="1"/>
</dbReference>
<name>A0A5J5WRC7_GOSBA</name>